<keyword evidence="2" id="KW-0597">Phosphoprotein</keyword>
<dbReference type="Pfam" id="PF08447">
    <property type="entry name" value="PAS_3"/>
    <property type="match status" value="1"/>
</dbReference>
<evidence type="ECO:0000259" key="4">
    <source>
        <dbReference type="PROSITE" id="PS50112"/>
    </source>
</evidence>
<dbReference type="SMART" id="SM00267">
    <property type="entry name" value="GGDEF"/>
    <property type="match status" value="1"/>
</dbReference>
<evidence type="ECO:0000259" key="6">
    <source>
        <dbReference type="PROSITE" id="PS50887"/>
    </source>
</evidence>
<protein>
    <submittedName>
        <fullName evidence="7">Diguanylate cyclase</fullName>
    </submittedName>
</protein>
<evidence type="ECO:0000256" key="1">
    <source>
        <dbReference type="ARBA" id="ARBA00001946"/>
    </source>
</evidence>
<dbReference type="InterPro" id="IPR001610">
    <property type="entry name" value="PAC"/>
</dbReference>
<feature type="modified residue" description="4-aspartylphosphate" evidence="2">
    <location>
        <position position="174"/>
    </location>
</feature>
<dbReference type="SMART" id="SM00448">
    <property type="entry name" value="REC"/>
    <property type="match status" value="2"/>
</dbReference>
<dbReference type="SUPFAM" id="SSF52172">
    <property type="entry name" value="CheY-like"/>
    <property type="match status" value="2"/>
</dbReference>
<dbReference type="GO" id="GO:0000160">
    <property type="term" value="P:phosphorelay signal transduction system"/>
    <property type="evidence" value="ECO:0007669"/>
    <property type="project" value="InterPro"/>
</dbReference>
<dbReference type="Gene3D" id="3.30.450.20">
    <property type="entry name" value="PAS domain"/>
    <property type="match status" value="1"/>
</dbReference>
<dbReference type="PROSITE" id="PS50112">
    <property type="entry name" value="PAS"/>
    <property type="match status" value="1"/>
</dbReference>
<dbReference type="InterPro" id="IPR001789">
    <property type="entry name" value="Sig_transdc_resp-reg_receiver"/>
</dbReference>
<dbReference type="RefSeq" id="WP_182810796.1">
    <property type="nucleotide sequence ID" value="NZ_JACJFM010000041.1"/>
</dbReference>
<sequence length="536" mass="60213">MKKLLLVEDSNLFAKAIQRQLAQNNCYEVFHAATYEQALELLEQHCFFVAITDLVLPDASQGEIVRTVVGKAIPTIPLTSSMNEVMQQQISALPIVDYVVKSGISDLFYAVRLAELLLTTDNMPVLIVDDSMSSLSSIGALMQPLLFNIYTAKSGAEALKVLQEHPEISLMVTDYEMPEMNGQELVREVRKKRDALEFPIIAVTGHRDPQLGASFLKTGVNDFLVKPFSREEFISRIVTLVNSREKFKQIDRYAATVDNYVITSSTDENGIIRSVSQAFCDISGYSREELIGRNHNIVRHPDMPDSLYKDLWDTIQSGCVWRGEVKNAKKNGDFYWVDVTIEPQKDRQGDITGYTAIRQDITNKKHIETLSVTDPMTGLYNRRHLSSLFPDYAAKAIEQGALLAFLIFDVDKFKQYNDNYGHQAGDDVLINIGTIMQDVARRHDALAYRLGGEEFALLYLSGETEQALSCAEDMRYSIESLGILHEYNSAASVVTASFGLFLSTGSSDLEQCYQRSDEALYQAKESGRNRTITFSE</sequence>
<dbReference type="PANTHER" id="PTHR46663:SF4">
    <property type="entry name" value="DIGUANYLATE CYCLASE DGCT-RELATED"/>
    <property type="match status" value="1"/>
</dbReference>
<dbReference type="AlphaFoldDB" id="A0A839IVQ0"/>
<evidence type="ECO:0000259" key="5">
    <source>
        <dbReference type="PROSITE" id="PS50113"/>
    </source>
</evidence>
<dbReference type="InterPro" id="IPR000700">
    <property type="entry name" value="PAS-assoc_C"/>
</dbReference>
<dbReference type="FunFam" id="3.30.70.270:FF:000001">
    <property type="entry name" value="Diguanylate cyclase domain protein"/>
    <property type="match status" value="1"/>
</dbReference>
<dbReference type="SMART" id="SM00086">
    <property type="entry name" value="PAC"/>
    <property type="match status" value="1"/>
</dbReference>
<organism evidence="7 8">
    <name type="scientific">Oceanospirillum sediminis</name>
    <dbReference type="NCBI Taxonomy" id="2760088"/>
    <lineage>
        <taxon>Bacteria</taxon>
        <taxon>Pseudomonadati</taxon>
        <taxon>Pseudomonadota</taxon>
        <taxon>Gammaproteobacteria</taxon>
        <taxon>Oceanospirillales</taxon>
        <taxon>Oceanospirillaceae</taxon>
        <taxon>Oceanospirillum</taxon>
    </lineage>
</organism>
<name>A0A839IVQ0_9GAMM</name>
<dbReference type="InterPro" id="IPR029787">
    <property type="entry name" value="Nucleotide_cyclase"/>
</dbReference>
<comment type="cofactor">
    <cofactor evidence="1">
        <name>Mg(2+)</name>
        <dbReference type="ChEBI" id="CHEBI:18420"/>
    </cofactor>
</comment>
<dbReference type="NCBIfam" id="TIGR00254">
    <property type="entry name" value="GGDEF"/>
    <property type="match status" value="1"/>
</dbReference>
<accession>A0A839IVQ0</accession>
<dbReference type="CDD" id="cd01949">
    <property type="entry name" value="GGDEF"/>
    <property type="match status" value="1"/>
</dbReference>
<dbReference type="Pfam" id="PF00990">
    <property type="entry name" value="GGDEF"/>
    <property type="match status" value="1"/>
</dbReference>
<dbReference type="PROSITE" id="PS50110">
    <property type="entry name" value="RESPONSE_REGULATORY"/>
    <property type="match status" value="2"/>
</dbReference>
<feature type="domain" description="Response regulatory" evidence="3">
    <location>
        <begin position="124"/>
        <end position="241"/>
    </location>
</feature>
<evidence type="ECO:0000313" key="8">
    <source>
        <dbReference type="Proteomes" id="UP000565262"/>
    </source>
</evidence>
<evidence type="ECO:0000256" key="2">
    <source>
        <dbReference type="PROSITE-ProRule" id="PRU00169"/>
    </source>
</evidence>
<dbReference type="InterPro" id="IPR043128">
    <property type="entry name" value="Rev_trsase/Diguanyl_cyclase"/>
</dbReference>
<dbReference type="SUPFAM" id="SSF55785">
    <property type="entry name" value="PYP-like sensor domain (PAS domain)"/>
    <property type="match status" value="1"/>
</dbReference>
<dbReference type="Pfam" id="PF00072">
    <property type="entry name" value="Response_reg"/>
    <property type="match status" value="2"/>
</dbReference>
<dbReference type="InterPro" id="IPR000014">
    <property type="entry name" value="PAS"/>
</dbReference>
<feature type="domain" description="Response regulatory" evidence="3">
    <location>
        <begin position="3"/>
        <end position="116"/>
    </location>
</feature>
<dbReference type="SUPFAM" id="SSF55073">
    <property type="entry name" value="Nucleotide cyclase"/>
    <property type="match status" value="1"/>
</dbReference>
<feature type="modified residue" description="4-aspartylphosphate" evidence="2">
    <location>
        <position position="53"/>
    </location>
</feature>
<dbReference type="Proteomes" id="UP000565262">
    <property type="component" value="Unassembled WGS sequence"/>
</dbReference>
<keyword evidence="8" id="KW-1185">Reference proteome</keyword>
<dbReference type="EMBL" id="JACJFM010000041">
    <property type="protein sequence ID" value="MBB1489028.1"/>
    <property type="molecule type" value="Genomic_DNA"/>
</dbReference>
<dbReference type="InterPro" id="IPR011006">
    <property type="entry name" value="CheY-like_superfamily"/>
</dbReference>
<dbReference type="NCBIfam" id="TIGR00229">
    <property type="entry name" value="sensory_box"/>
    <property type="match status" value="1"/>
</dbReference>
<dbReference type="PANTHER" id="PTHR46663">
    <property type="entry name" value="DIGUANYLATE CYCLASE DGCT-RELATED"/>
    <property type="match status" value="1"/>
</dbReference>
<dbReference type="InterPro" id="IPR035965">
    <property type="entry name" value="PAS-like_dom_sf"/>
</dbReference>
<feature type="domain" description="GGDEF" evidence="6">
    <location>
        <begin position="401"/>
        <end position="536"/>
    </location>
</feature>
<gene>
    <name evidence="7" type="ORF">H4O21_20670</name>
</gene>
<dbReference type="PROSITE" id="PS50887">
    <property type="entry name" value="GGDEF"/>
    <property type="match status" value="1"/>
</dbReference>
<proteinExistence type="predicted"/>
<dbReference type="InterPro" id="IPR052163">
    <property type="entry name" value="DGC-Regulatory_Protein"/>
</dbReference>
<comment type="caution">
    <text evidence="7">The sequence shown here is derived from an EMBL/GenBank/DDBJ whole genome shotgun (WGS) entry which is preliminary data.</text>
</comment>
<reference evidence="7 8" key="1">
    <citation type="submission" date="2020-08" db="EMBL/GenBank/DDBJ databases">
        <title>Oceanospirillum sp. nov. isolated from marine sediment.</title>
        <authorList>
            <person name="Ji X."/>
        </authorList>
    </citation>
    <scope>NUCLEOTIDE SEQUENCE [LARGE SCALE GENOMIC DNA]</scope>
    <source>
        <strain evidence="7 8">D5</strain>
    </source>
</reference>
<evidence type="ECO:0000313" key="7">
    <source>
        <dbReference type="EMBL" id="MBB1489028.1"/>
    </source>
</evidence>
<feature type="domain" description="PAC" evidence="5">
    <location>
        <begin position="321"/>
        <end position="373"/>
    </location>
</feature>
<evidence type="ECO:0000259" key="3">
    <source>
        <dbReference type="PROSITE" id="PS50110"/>
    </source>
</evidence>
<dbReference type="PROSITE" id="PS50113">
    <property type="entry name" value="PAC"/>
    <property type="match status" value="1"/>
</dbReference>
<feature type="domain" description="PAS" evidence="4">
    <location>
        <begin position="267"/>
        <end position="318"/>
    </location>
</feature>
<dbReference type="InterPro" id="IPR000160">
    <property type="entry name" value="GGDEF_dom"/>
</dbReference>
<dbReference type="GO" id="GO:0003824">
    <property type="term" value="F:catalytic activity"/>
    <property type="evidence" value="ECO:0007669"/>
    <property type="project" value="UniProtKB-ARBA"/>
</dbReference>
<dbReference type="Gene3D" id="3.40.50.2300">
    <property type="match status" value="2"/>
</dbReference>
<dbReference type="SMART" id="SM00091">
    <property type="entry name" value="PAS"/>
    <property type="match status" value="1"/>
</dbReference>
<dbReference type="Gene3D" id="3.30.70.270">
    <property type="match status" value="1"/>
</dbReference>
<dbReference type="CDD" id="cd00130">
    <property type="entry name" value="PAS"/>
    <property type="match status" value="1"/>
</dbReference>
<dbReference type="InterPro" id="IPR013655">
    <property type="entry name" value="PAS_fold_3"/>
</dbReference>